<dbReference type="AlphaFoldDB" id="A0A2G3ADB2"/>
<organism evidence="3 4">
    <name type="scientific">Capsicum annuum</name>
    <name type="common">Capsicum pepper</name>
    <dbReference type="NCBI Taxonomy" id="4072"/>
    <lineage>
        <taxon>Eukaryota</taxon>
        <taxon>Viridiplantae</taxon>
        <taxon>Streptophyta</taxon>
        <taxon>Embryophyta</taxon>
        <taxon>Tracheophyta</taxon>
        <taxon>Spermatophyta</taxon>
        <taxon>Magnoliopsida</taxon>
        <taxon>eudicotyledons</taxon>
        <taxon>Gunneridae</taxon>
        <taxon>Pentapetalae</taxon>
        <taxon>asterids</taxon>
        <taxon>lamiids</taxon>
        <taxon>Solanales</taxon>
        <taxon>Solanaceae</taxon>
        <taxon>Solanoideae</taxon>
        <taxon>Capsiceae</taxon>
        <taxon>Capsicum</taxon>
    </lineage>
</organism>
<dbReference type="Proteomes" id="UP000222542">
    <property type="component" value="Unassembled WGS sequence"/>
</dbReference>
<dbReference type="STRING" id="4072.A0A2G3ADB2"/>
<reference evidence="3 4" key="2">
    <citation type="journal article" date="2017" name="Genome Biol.">
        <title>New reference genome sequences of hot pepper reveal the massive evolution of plant disease-resistance genes by retroduplication.</title>
        <authorList>
            <person name="Kim S."/>
            <person name="Park J."/>
            <person name="Yeom S.I."/>
            <person name="Kim Y.M."/>
            <person name="Seo E."/>
            <person name="Kim K.T."/>
            <person name="Kim M.S."/>
            <person name="Lee J.M."/>
            <person name="Cheong K."/>
            <person name="Shin H.S."/>
            <person name="Kim S.B."/>
            <person name="Han K."/>
            <person name="Lee J."/>
            <person name="Park M."/>
            <person name="Lee H.A."/>
            <person name="Lee H.Y."/>
            <person name="Lee Y."/>
            <person name="Oh S."/>
            <person name="Lee J.H."/>
            <person name="Choi E."/>
            <person name="Choi E."/>
            <person name="Lee S.E."/>
            <person name="Jeon J."/>
            <person name="Kim H."/>
            <person name="Choi G."/>
            <person name="Song H."/>
            <person name="Lee J."/>
            <person name="Lee S.C."/>
            <person name="Kwon J.K."/>
            <person name="Lee H.Y."/>
            <person name="Koo N."/>
            <person name="Hong Y."/>
            <person name="Kim R.W."/>
            <person name="Kang W.H."/>
            <person name="Huh J.H."/>
            <person name="Kang B.C."/>
            <person name="Yang T.J."/>
            <person name="Lee Y.H."/>
            <person name="Bennetzen J.L."/>
            <person name="Choi D."/>
        </authorList>
    </citation>
    <scope>NUCLEOTIDE SEQUENCE [LARGE SCALE GENOMIC DNA]</scope>
    <source>
        <strain evidence="4">cv. CM334</strain>
    </source>
</reference>
<gene>
    <name evidence="3" type="ORF">T459_00107</name>
</gene>
<comment type="caution">
    <text evidence="3">The sequence shown here is derived from an EMBL/GenBank/DDBJ whole genome shotgun (WGS) entry which is preliminary data.</text>
</comment>
<dbReference type="SUPFAM" id="SSF109715">
    <property type="entry name" value="DEK C-terminal domain"/>
    <property type="match status" value="1"/>
</dbReference>
<reference evidence="3 4" key="1">
    <citation type="journal article" date="2014" name="Nat. Genet.">
        <title>Genome sequence of the hot pepper provides insights into the evolution of pungency in Capsicum species.</title>
        <authorList>
            <person name="Kim S."/>
            <person name="Park M."/>
            <person name="Yeom S.I."/>
            <person name="Kim Y.M."/>
            <person name="Lee J.M."/>
            <person name="Lee H.A."/>
            <person name="Seo E."/>
            <person name="Choi J."/>
            <person name="Cheong K."/>
            <person name="Kim K.T."/>
            <person name="Jung K."/>
            <person name="Lee G.W."/>
            <person name="Oh S.K."/>
            <person name="Bae C."/>
            <person name="Kim S.B."/>
            <person name="Lee H.Y."/>
            <person name="Kim S.Y."/>
            <person name="Kim M.S."/>
            <person name="Kang B.C."/>
            <person name="Jo Y.D."/>
            <person name="Yang H.B."/>
            <person name="Jeong H.J."/>
            <person name="Kang W.H."/>
            <person name="Kwon J.K."/>
            <person name="Shin C."/>
            <person name="Lim J.Y."/>
            <person name="Park J.H."/>
            <person name="Huh J.H."/>
            <person name="Kim J.S."/>
            <person name="Kim B.D."/>
            <person name="Cohen O."/>
            <person name="Paran I."/>
            <person name="Suh M.C."/>
            <person name="Lee S.B."/>
            <person name="Kim Y.K."/>
            <person name="Shin Y."/>
            <person name="Noh S.J."/>
            <person name="Park J."/>
            <person name="Seo Y.S."/>
            <person name="Kwon S.Y."/>
            <person name="Kim H.A."/>
            <person name="Park J.M."/>
            <person name="Kim H.J."/>
            <person name="Choi S.B."/>
            <person name="Bosland P.W."/>
            <person name="Reeves G."/>
            <person name="Jo S.H."/>
            <person name="Lee B.W."/>
            <person name="Cho H.T."/>
            <person name="Choi H.S."/>
            <person name="Lee M.S."/>
            <person name="Yu Y."/>
            <person name="Do Choi Y."/>
            <person name="Park B.S."/>
            <person name="van Deynze A."/>
            <person name="Ashrafi H."/>
            <person name="Hill T."/>
            <person name="Kim W.T."/>
            <person name="Pai H.S."/>
            <person name="Ahn H.K."/>
            <person name="Yeam I."/>
            <person name="Giovannoni J.J."/>
            <person name="Rose J.K."/>
            <person name="Sorensen I."/>
            <person name="Lee S.J."/>
            <person name="Kim R.W."/>
            <person name="Choi I.Y."/>
            <person name="Choi B.S."/>
            <person name="Lim J.S."/>
            <person name="Lee Y.H."/>
            <person name="Choi D."/>
        </authorList>
    </citation>
    <scope>NUCLEOTIDE SEQUENCE [LARGE SCALE GENOMIC DNA]</scope>
    <source>
        <strain evidence="4">cv. CM334</strain>
    </source>
</reference>
<proteinExistence type="predicted"/>
<name>A0A2G3ADB2_CAPAN</name>
<dbReference type="Gramene" id="PHT92225">
    <property type="protein sequence ID" value="PHT92225"/>
    <property type="gene ID" value="T459_00107"/>
</dbReference>
<feature type="domain" description="DEK-C" evidence="2">
    <location>
        <begin position="3"/>
        <end position="60"/>
    </location>
</feature>
<dbReference type="InterPro" id="IPR014876">
    <property type="entry name" value="DEK_C"/>
</dbReference>
<evidence type="ECO:0000313" key="3">
    <source>
        <dbReference type="EMBL" id="PHT92225.1"/>
    </source>
</evidence>
<accession>A0A2G3ADB2</accession>
<evidence type="ECO:0000259" key="2">
    <source>
        <dbReference type="PROSITE" id="PS51998"/>
    </source>
</evidence>
<sequence length="114" mass="12803">MDPETSIKIEETVLEILKSSNLDEVSELIVRKMASEKLGLDLSDPTRKKLVRQVVEKFLAEEQAKCEANEAREEEEEEEDDDGVVVEYDDDGEGKNGGVVVKEYDDDIDGIVVE</sequence>
<dbReference type="EMBL" id="AYRZ02000001">
    <property type="protein sequence ID" value="PHT92225.1"/>
    <property type="molecule type" value="Genomic_DNA"/>
</dbReference>
<dbReference type="PROSITE" id="PS51998">
    <property type="entry name" value="DEK_C"/>
    <property type="match status" value="1"/>
</dbReference>
<keyword evidence="4" id="KW-1185">Reference proteome</keyword>
<dbReference type="Pfam" id="PF08766">
    <property type="entry name" value="DEK_C"/>
    <property type="match status" value="1"/>
</dbReference>
<protein>
    <recommendedName>
        <fullName evidence="2">DEK-C domain-containing protein</fullName>
    </recommendedName>
</protein>
<evidence type="ECO:0000256" key="1">
    <source>
        <dbReference type="SAM" id="MobiDB-lite"/>
    </source>
</evidence>
<dbReference type="Gene3D" id="1.10.10.60">
    <property type="entry name" value="Homeodomain-like"/>
    <property type="match status" value="1"/>
</dbReference>
<evidence type="ECO:0000313" key="4">
    <source>
        <dbReference type="Proteomes" id="UP000222542"/>
    </source>
</evidence>
<feature type="compositionally biased region" description="Acidic residues" evidence="1">
    <location>
        <begin position="72"/>
        <end position="92"/>
    </location>
</feature>
<feature type="region of interest" description="Disordered" evidence="1">
    <location>
        <begin position="65"/>
        <end position="100"/>
    </location>
</feature>
<dbReference type="OMA" id="MEYDDNG"/>